<feature type="signal peptide" evidence="3">
    <location>
        <begin position="1"/>
        <end position="25"/>
    </location>
</feature>
<dbReference type="AlphaFoldDB" id="A0ABD3GNJ0"/>
<dbReference type="PANTHER" id="PTHR37406">
    <property type="entry name" value="T4-TYPE LYSOZYME 1-RELATED"/>
    <property type="match status" value="1"/>
</dbReference>
<reference evidence="4 5" key="1">
    <citation type="submission" date="2024-09" db="EMBL/GenBank/DDBJ databases">
        <title>Chromosome-scale assembly of Riccia sorocarpa.</title>
        <authorList>
            <person name="Paukszto L."/>
        </authorList>
    </citation>
    <scope>NUCLEOTIDE SEQUENCE [LARGE SCALE GENOMIC DNA]</scope>
    <source>
        <strain evidence="4">LP-2024</strain>
        <tissue evidence="4">Aerial parts of the thallus</tissue>
    </source>
</reference>
<keyword evidence="2" id="KW-0081">Bacteriolytic enzyme</keyword>
<accession>A0ABD3GNJ0</accession>
<feature type="chain" id="PRO_5044800187" evidence="3">
    <location>
        <begin position="26"/>
        <end position="218"/>
    </location>
</feature>
<dbReference type="InterPro" id="IPR023347">
    <property type="entry name" value="Lysozyme_dom_sf"/>
</dbReference>
<dbReference type="Gene3D" id="1.10.530.40">
    <property type="match status" value="1"/>
</dbReference>
<evidence type="ECO:0000256" key="3">
    <source>
        <dbReference type="SAM" id="SignalP"/>
    </source>
</evidence>
<dbReference type="GO" id="GO:0042742">
    <property type="term" value="P:defense response to bacterium"/>
    <property type="evidence" value="ECO:0007669"/>
    <property type="project" value="UniProtKB-KW"/>
</dbReference>
<dbReference type="GO" id="GO:0003824">
    <property type="term" value="F:catalytic activity"/>
    <property type="evidence" value="ECO:0007669"/>
    <property type="project" value="UniProtKB-KW"/>
</dbReference>
<dbReference type="Proteomes" id="UP001633002">
    <property type="component" value="Unassembled WGS sequence"/>
</dbReference>
<keyword evidence="1" id="KW-0929">Antimicrobial</keyword>
<evidence type="ECO:0000313" key="4">
    <source>
        <dbReference type="EMBL" id="KAL3678739.1"/>
    </source>
</evidence>
<evidence type="ECO:0000256" key="1">
    <source>
        <dbReference type="ARBA" id="ARBA00022529"/>
    </source>
</evidence>
<dbReference type="GO" id="GO:0031640">
    <property type="term" value="P:killing of cells of another organism"/>
    <property type="evidence" value="ECO:0007669"/>
    <property type="project" value="UniProtKB-KW"/>
</dbReference>
<dbReference type="EMBL" id="JBJQOH010000007">
    <property type="protein sequence ID" value="KAL3678739.1"/>
    <property type="molecule type" value="Genomic_DNA"/>
</dbReference>
<dbReference type="InterPro" id="IPR052619">
    <property type="entry name" value="Phage_lysozyme-like"/>
</dbReference>
<dbReference type="InterPro" id="IPR023346">
    <property type="entry name" value="Lysozyme-like_dom_sf"/>
</dbReference>
<organism evidence="4 5">
    <name type="scientific">Riccia sorocarpa</name>
    <dbReference type="NCBI Taxonomy" id="122646"/>
    <lineage>
        <taxon>Eukaryota</taxon>
        <taxon>Viridiplantae</taxon>
        <taxon>Streptophyta</taxon>
        <taxon>Embryophyta</taxon>
        <taxon>Marchantiophyta</taxon>
        <taxon>Marchantiopsida</taxon>
        <taxon>Marchantiidae</taxon>
        <taxon>Marchantiales</taxon>
        <taxon>Ricciaceae</taxon>
        <taxon>Riccia</taxon>
    </lineage>
</organism>
<protein>
    <submittedName>
        <fullName evidence="4">Uncharacterized protein</fullName>
    </submittedName>
</protein>
<name>A0ABD3GNJ0_9MARC</name>
<sequence>MARLEVQLVLLVAAIAVAFITPALAARTGVIRQPIEKHRNVHPFFRGRGWTGVLCVAEVSDYLEKHEGRHDCAYDHPNGFRAVGVGYNLDDDVETRKSELSATFADYEKVYKGDKCLNNLQISGLLLLDSKRALDRASESVKPLNDFCCSVQAVFADIQHASGAAKDFPERDLRKVIEKAALQEYKGAARELEKTQFCSTSENKNRCDDHYDRFEQGC</sequence>
<evidence type="ECO:0000256" key="2">
    <source>
        <dbReference type="ARBA" id="ARBA00022638"/>
    </source>
</evidence>
<proteinExistence type="predicted"/>
<evidence type="ECO:0000313" key="5">
    <source>
        <dbReference type="Proteomes" id="UP001633002"/>
    </source>
</evidence>
<dbReference type="PANTHER" id="PTHR37406:SF1">
    <property type="entry name" value="T4-TYPE LYSOZYME 1-RELATED"/>
    <property type="match status" value="1"/>
</dbReference>
<gene>
    <name evidence="4" type="ORF">R1sor_021695</name>
</gene>
<keyword evidence="3" id="KW-0732">Signal</keyword>
<keyword evidence="5" id="KW-1185">Reference proteome</keyword>
<comment type="caution">
    <text evidence="4">The sequence shown here is derived from an EMBL/GenBank/DDBJ whole genome shotgun (WGS) entry which is preliminary data.</text>
</comment>
<dbReference type="SUPFAM" id="SSF53955">
    <property type="entry name" value="Lysozyme-like"/>
    <property type="match status" value="1"/>
</dbReference>